<dbReference type="PANTHER" id="PTHR10491">
    <property type="entry name" value="DTDP-4-DEHYDRORHAMNOSE REDUCTASE"/>
    <property type="match status" value="1"/>
</dbReference>
<protein>
    <recommendedName>
        <fullName evidence="2">dTDP-4-dehydrorhamnose reductase</fullName>
        <ecNumber evidence="2">1.1.1.133</ecNumber>
    </recommendedName>
</protein>
<dbReference type="InterPro" id="IPR005913">
    <property type="entry name" value="dTDP_dehydrorham_reduct"/>
</dbReference>
<dbReference type="Gene3D" id="3.90.25.10">
    <property type="entry name" value="UDP-galactose 4-epimerase, domain 1"/>
    <property type="match status" value="1"/>
</dbReference>
<keyword evidence="5" id="KW-1185">Reference proteome</keyword>
<dbReference type="Proteomes" id="UP000215027">
    <property type="component" value="Chromosome I"/>
</dbReference>
<accession>A0A160SZG1</accession>
<dbReference type="OrthoDB" id="9803892at2"/>
<dbReference type="GO" id="GO:0005829">
    <property type="term" value="C:cytosol"/>
    <property type="evidence" value="ECO:0007669"/>
    <property type="project" value="TreeGrafter"/>
</dbReference>
<feature type="domain" description="RmlD-like substrate binding" evidence="3">
    <location>
        <begin position="1"/>
        <end position="275"/>
    </location>
</feature>
<dbReference type="Gene3D" id="3.40.50.720">
    <property type="entry name" value="NAD(P)-binding Rossmann-like Domain"/>
    <property type="match status" value="1"/>
</dbReference>
<dbReference type="GO" id="GO:0008831">
    <property type="term" value="F:dTDP-4-dehydrorhamnose reductase activity"/>
    <property type="evidence" value="ECO:0007669"/>
    <property type="project" value="UniProtKB-EC"/>
</dbReference>
<dbReference type="AlphaFoldDB" id="A0A160SZG1"/>
<dbReference type="CDD" id="cd05254">
    <property type="entry name" value="dTDP_HR_like_SDR_e"/>
    <property type="match status" value="1"/>
</dbReference>
<evidence type="ECO:0000313" key="4">
    <source>
        <dbReference type="EMBL" id="CUS02534.2"/>
    </source>
</evidence>
<dbReference type="EMBL" id="LN890655">
    <property type="protein sequence ID" value="CUS02534.2"/>
    <property type="molecule type" value="Genomic_DNA"/>
</dbReference>
<dbReference type="KEGG" id="pbf:CFX0092_A0656"/>
<dbReference type="InterPro" id="IPR036291">
    <property type="entry name" value="NAD(P)-bd_dom_sf"/>
</dbReference>
<sequence length="286" mass="30684">MRILITGGNGQLGTALQGALAGHTLLPIDLPEVDVADRAALATAFEDARPELVIHCAAYTNVDGCARDPELAYRVNTLGTQNVALLCAAADIPLAHISTNEVFAGDDPGGYEEWMPLAPRNPYGTSKAAAEVHVRALLRRYYIIRTAWLFAPGGRNFIHAILRRARETGEVRVVTDEIGNPTYAADLAEAIARLIATGQYGVYHFVNEGACSRWAFAGEILRQAGLGHVRNTPILSSAFSRPSSPPPFGALHNRNGAAIGIRLRPWPAALADYLQIEADSPREATG</sequence>
<comment type="function">
    <text evidence="2">Catalyzes the reduction of dTDP-6-deoxy-L-lyxo-4-hexulose to yield dTDP-L-rhamnose.</text>
</comment>
<dbReference type="InterPro" id="IPR029903">
    <property type="entry name" value="RmlD-like-bd"/>
</dbReference>
<name>A0A160SZG1_9CHLR</name>
<dbReference type="SUPFAM" id="SSF51735">
    <property type="entry name" value="NAD(P)-binding Rossmann-fold domains"/>
    <property type="match status" value="1"/>
</dbReference>
<evidence type="ECO:0000313" key="5">
    <source>
        <dbReference type="Proteomes" id="UP000215027"/>
    </source>
</evidence>
<organism evidence="4 5">
    <name type="scientific">Candidatus Promineifilum breve</name>
    <dbReference type="NCBI Taxonomy" id="1806508"/>
    <lineage>
        <taxon>Bacteria</taxon>
        <taxon>Bacillati</taxon>
        <taxon>Chloroflexota</taxon>
        <taxon>Ardenticatenia</taxon>
        <taxon>Candidatus Promineifilales</taxon>
        <taxon>Candidatus Promineifilaceae</taxon>
        <taxon>Candidatus Promineifilum</taxon>
    </lineage>
</organism>
<comment type="pathway">
    <text evidence="2">Carbohydrate biosynthesis; dTDP-L-rhamnose biosynthesis.</text>
</comment>
<dbReference type="RefSeq" id="WP_095042137.1">
    <property type="nucleotide sequence ID" value="NZ_LN890655.1"/>
</dbReference>
<reference evidence="4" key="1">
    <citation type="submission" date="2016-01" db="EMBL/GenBank/DDBJ databases">
        <authorList>
            <person name="Mcilroy J.S."/>
            <person name="Karst M S."/>
            <person name="Albertsen M."/>
        </authorList>
    </citation>
    <scope>NUCLEOTIDE SEQUENCE</scope>
    <source>
        <strain evidence="4">Cfx-K</strain>
    </source>
</reference>
<comment type="similarity">
    <text evidence="1 2">Belongs to the dTDP-4-dehydrorhamnose reductase family.</text>
</comment>
<evidence type="ECO:0000256" key="2">
    <source>
        <dbReference type="RuleBase" id="RU364082"/>
    </source>
</evidence>
<dbReference type="EC" id="1.1.1.133" evidence="2"/>
<dbReference type="GO" id="GO:0019305">
    <property type="term" value="P:dTDP-rhamnose biosynthetic process"/>
    <property type="evidence" value="ECO:0007669"/>
    <property type="project" value="UniProtKB-UniPathway"/>
</dbReference>
<evidence type="ECO:0000259" key="3">
    <source>
        <dbReference type="Pfam" id="PF04321"/>
    </source>
</evidence>
<dbReference type="UniPathway" id="UPA00124"/>
<dbReference type="Pfam" id="PF04321">
    <property type="entry name" value="RmlD_sub_bind"/>
    <property type="match status" value="1"/>
</dbReference>
<gene>
    <name evidence="4" type="ORF">CFX0092_A0656</name>
</gene>
<dbReference type="NCBIfam" id="TIGR01214">
    <property type="entry name" value="rmlD"/>
    <property type="match status" value="1"/>
</dbReference>
<dbReference type="PANTHER" id="PTHR10491:SF4">
    <property type="entry name" value="METHIONINE ADENOSYLTRANSFERASE 2 SUBUNIT BETA"/>
    <property type="match status" value="1"/>
</dbReference>
<proteinExistence type="inferred from homology"/>
<evidence type="ECO:0000256" key="1">
    <source>
        <dbReference type="ARBA" id="ARBA00010944"/>
    </source>
</evidence>
<keyword evidence="2" id="KW-0521">NADP</keyword>
<keyword evidence="2" id="KW-0560">Oxidoreductase</keyword>